<name>A0A7Y2WAK3_9GAMM</name>
<comment type="caution">
    <text evidence="1">The sequence shown here is derived from an EMBL/GenBank/DDBJ whole genome shotgun (WGS) entry which is preliminary data.</text>
</comment>
<reference evidence="1 2" key="1">
    <citation type="submission" date="2020-04" db="EMBL/GenBank/DDBJ databases">
        <title>Acinetobacter Taxon 24.</title>
        <authorList>
            <person name="Nemec A."/>
            <person name="Radolfova-Krizova L."/>
            <person name="Higgins P.G."/>
            <person name="Spanelova P."/>
        </authorList>
    </citation>
    <scope>NUCLEOTIDE SEQUENCE [LARGE SCALE GENOMIC DNA]</scope>
    <source>
        <strain evidence="1 2">ANC 5380</strain>
    </source>
</reference>
<evidence type="ECO:0000313" key="1">
    <source>
        <dbReference type="EMBL" id="NNH77377.1"/>
    </source>
</evidence>
<sequence>MKIYSILFLSLALLGCSKEKESTETYDVSAEAAVAVASEAVAEVSIEPEDQWQYETTKDEMRGIEKQYASIHSSNQVHFDFPYEGGSNLNITLRRDVGKPTDVYFSISKGQFTCDTFNNNCYASIKIDDGPVENISLVGTKDYSSEILFIESDHDSKQFIQRIKKANQVIVELPFYQGGRQQFKFDIDGLKWDL</sequence>
<organism evidence="1 2">
    <name type="scientific">Acinetobacter terrae</name>
    <dbReference type="NCBI Taxonomy" id="2731247"/>
    <lineage>
        <taxon>Bacteria</taxon>
        <taxon>Pseudomonadati</taxon>
        <taxon>Pseudomonadota</taxon>
        <taxon>Gammaproteobacteria</taxon>
        <taxon>Moraxellales</taxon>
        <taxon>Moraxellaceae</taxon>
        <taxon>Acinetobacter</taxon>
        <taxon>Acinetobacter Taxon 24</taxon>
    </lineage>
</organism>
<proteinExistence type="predicted"/>
<accession>A0A7Y2WAK3</accession>
<dbReference type="EMBL" id="JABERL010000018">
    <property type="protein sequence ID" value="NNH77377.1"/>
    <property type="molecule type" value="Genomic_DNA"/>
</dbReference>
<evidence type="ECO:0008006" key="3">
    <source>
        <dbReference type="Google" id="ProtNLM"/>
    </source>
</evidence>
<protein>
    <recommendedName>
        <fullName evidence="3">Lipoprotein</fullName>
    </recommendedName>
</protein>
<gene>
    <name evidence="1" type="ORF">HLH17_06775</name>
</gene>
<dbReference type="AlphaFoldDB" id="A0A7Y2WAK3"/>
<evidence type="ECO:0000313" key="2">
    <source>
        <dbReference type="Proteomes" id="UP000569202"/>
    </source>
</evidence>
<dbReference type="RefSeq" id="WP_171540223.1">
    <property type="nucleotide sequence ID" value="NZ_JABERL010000018.1"/>
</dbReference>
<dbReference type="Proteomes" id="UP000569202">
    <property type="component" value="Unassembled WGS sequence"/>
</dbReference>
<dbReference type="PROSITE" id="PS51257">
    <property type="entry name" value="PROKAR_LIPOPROTEIN"/>
    <property type="match status" value="1"/>
</dbReference>